<sequence>MTRVGIWGRDRDVFEAVRNALGDRGPRVKLLPGAHPADFAEGKLDLLCVTPEATGWAGLSAVDCRVLLLPGTAGPLARGLRCVSAVSYGTSPRDTLTFSSLEGDQICLALQREIVDVDGGVVEQQEFVLPFPPGLPPAGYLAAAGVLLLLGVEPGRLTDGTKEAK</sequence>
<dbReference type="Proteomes" id="UP000607645">
    <property type="component" value="Unassembled WGS sequence"/>
</dbReference>
<gene>
    <name evidence="1" type="ORF">H8S62_17010</name>
</gene>
<evidence type="ECO:0000313" key="1">
    <source>
        <dbReference type="EMBL" id="MBC5738714.1"/>
    </source>
</evidence>
<proteinExistence type="predicted"/>
<protein>
    <submittedName>
        <fullName evidence="1">Uncharacterized protein</fullName>
    </submittedName>
</protein>
<name>A0A8J6JNT6_9FIRM</name>
<reference evidence="1" key="1">
    <citation type="submission" date="2020-08" db="EMBL/GenBank/DDBJ databases">
        <title>Genome public.</title>
        <authorList>
            <person name="Liu C."/>
            <person name="Sun Q."/>
        </authorList>
    </citation>
    <scope>NUCLEOTIDE SEQUENCE</scope>
    <source>
        <strain evidence="1">NSJ-52</strain>
    </source>
</reference>
<accession>A0A8J6JNT6</accession>
<dbReference type="AlphaFoldDB" id="A0A8J6JNT6"/>
<evidence type="ECO:0000313" key="2">
    <source>
        <dbReference type="Proteomes" id="UP000607645"/>
    </source>
</evidence>
<comment type="caution">
    <text evidence="1">The sequence shown here is derived from an EMBL/GenBank/DDBJ whole genome shotgun (WGS) entry which is preliminary data.</text>
</comment>
<dbReference type="RefSeq" id="WP_186920362.1">
    <property type="nucleotide sequence ID" value="NZ_JACOPQ010000020.1"/>
</dbReference>
<keyword evidence="2" id="KW-1185">Reference proteome</keyword>
<organism evidence="1 2">
    <name type="scientific">Lawsonibacter faecis</name>
    <dbReference type="NCBI Taxonomy" id="2763052"/>
    <lineage>
        <taxon>Bacteria</taxon>
        <taxon>Bacillati</taxon>
        <taxon>Bacillota</taxon>
        <taxon>Clostridia</taxon>
        <taxon>Eubacteriales</taxon>
        <taxon>Oscillospiraceae</taxon>
        <taxon>Lawsonibacter</taxon>
    </lineage>
</organism>
<dbReference type="EMBL" id="JACOPQ010000020">
    <property type="protein sequence ID" value="MBC5738714.1"/>
    <property type="molecule type" value="Genomic_DNA"/>
</dbReference>